<evidence type="ECO:0000313" key="3">
    <source>
        <dbReference type="EMBL" id="ESP03257.1"/>
    </source>
</evidence>
<sequence>MELESRQQYMIDKQNELKVKLEQYNKCKKRWIRVDSVFKTLSVLLTVGTTVGTAVTGGLMVPVLIPAVLAAITAIQTSSCGLIAIGYTSKQKSYYKKKTEILNTYLNKLFIFLQRSREDKNITIEELEEFNEILEKFEMEISAIEAVSNTSLTFKGQIEIDGEIFQDGKHKQFMKLLGFNANTFHTIFRNMEEKSDRSDWYFTGSIFLRKDNFKEIKRSKVRRGTELLKKINEYIDLNPTDNVPEEFYDKLMNIVEIFVDEDLQKKWKRQEITSNNNYLQHINFTCSYQHETSSLAAWGNSSNLPMNLRKITDINVAKYTKDNWESLRHEWEPYAKRDTCCLGSYLIKYNQVTKEVVNQNMSNNLTAPALSFKGWYYLYHYDKEMVEEEWKLLEWFRNILKKKIYKKFIHTLIFL</sequence>
<dbReference type="Proteomes" id="UP000030746">
    <property type="component" value="Unassembled WGS sequence"/>
</dbReference>
<evidence type="ECO:0000256" key="1">
    <source>
        <dbReference type="SAM" id="Coils"/>
    </source>
</evidence>
<dbReference type="GeneID" id="20241830"/>
<reference evidence="3 4" key="1">
    <citation type="journal article" date="2013" name="Nature">
        <title>Insights into bilaterian evolution from three spiralian genomes.</title>
        <authorList>
            <person name="Simakov O."/>
            <person name="Marletaz F."/>
            <person name="Cho S.J."/>
            <person name="Edsinger-Gonzales E."/>
            <person name="Havlak P."/>
            <person name="Hellsten U."/>
            <person name="Kuo D.H."/>
            <person name="Larsson T."/>
            <person name="Lv J."/>
            <person name="Arendt D."/>
            <person name="Savage R."/>
            <person name="Osoegawa K."/>
            <person name="de Jong P."/>
            <person name="Grimwood J."/>
            <person name="Chapman J.A."/>
            <person name="Shapiro H."/>
            <person name="Aerts A."/>
            <person name="Otillar R.P."/>
            <person name="Terry A.Y."/>
            <person name="Boore J.L."/>
            <person name="Grigoriev I.V."/>
            <person name="Lindberg D.R."/>
            <person name="Seaver E.C."/>
            <person name="Weisblat D.A."/>
            <person name="Putnam N.H."/>
            <person name="Rokhsar D.S."/>
        </authorList>
    </citation>
    <scope>NUCLEOTIDE SEQUENCE [LARGE SCALE GENOMIC DNA]</scope>
</reference>
<name>V4BB55_LOTGI</name>
<dbReference type="AlphaFoldDB" id="V4BB55"/>
<dbReference type="KEGG" id="lgi:LOTGIDRAFT_171604"/>
<keyword evidence="2" id="KW-1133">Transmembrane helix</keyword>
<keyword evidence="2" id="KW-0472">Membrane</keyword>
<accession>V4BB55</accession>
<organism evidence="3 4">
    <name type="scientific">Lottia gigantea</name>
    <name type="common">Giant owl limpet</name>
    <dbReference type="NCBI Taxonomy" id="225164"/>
    <lineage>
        <taxon>Eukaryota</taxon>
        <taxon>Metazoa</taxon>
        <taxon>Spiralia</taxon>
        <taxon>Lophotrochozoa</taxon>
        <taxon>Mollusca</taxon>
        <taxon>Gastropoda</taxon>
        <taxon>Patellogastropoda</taxon>
        <taxon>Lottioidea</taxon>
        <taxon>Lottiidae</taxon>
        <taxon>Lottia</taxon>
    </lineage>
</organism>
<evidence type="ECO:0000256" key="2">
    <source>
        <dbReference type="SAM" id="Phobius"/>
    </source>
</evidence>
<keyword evidence="4" id="KW-1185">Reference proteome</keyword>
<protein>
    <submittedName>
        <fullName evidence="3">Uncharacterized protein</fullName>
    </submittedName>
</protein>
<feature type="transmembrane region" description="Helical" evidence="2">
    <location>
        <begin position="36"/>
        <end position="57"/>
    </location>
</feature>
<feature type="transmembrane region" description="Helical" evidence="2">
    <location>
        <begin position="63"/>
        <end position="88"/>
    </location>
</feature>
<keyword evidence="1" id="KW-0175">Coiled coil</keyword>
<dbReference type="RefSeq" id="XP_009046056.1">
    <property type="nucleotide sequence ID" value="XM_009047808.1"/>
</dbReference>
<evidence type="ECO:0000313" key="4">
    <source>
        <dbReference type="Proteomes" id="UP000030746"/>
    </source>
</evidence>
<gene>
    <name evidence="3" type="ORF">LOTGIDRAFT_171604</name>
</gene>
<dbReference type="CTD" id="20241830"/>
<proteinExistence type="predicted"/>
<dbReference type="EMBL" id="KB200071">
    <property type="protein sequence ID" value="ESP03257.1"/>
    <property type="molecule type" value="Genomic_DNA"/>
</dbReference>
<dbReference type="HOGENOM" id="CLU_662740_0_0_1"/>
<feature type="coiled-coil region" evidence="1">
    <location>
        <begin position="120"/>
        <end position="147"/>
    </location>
</feature>
<keyword evidence="2" id="KW-0812">Transmembrane</keyword>